<comment type="caution">
    <text evidence="5">The sequence shown here is derived from an EMBL/GenBank/DDBJ whole genome shotgun (WGS) entry which is preliminary data.</text>
</comment>
<keyword evidence="6" id="KW-1185">Reference proteome</keyword>
<dbReference type="SUPFAM" id="SSF53756">
    <property type="entry name" value="UDP-Glycosyltransferase/glycogen phosphorylase"/>
    <property type="match status" value="1"/>
</dbReference>
<evidence type="ECO:0000256" key="3">
    <source>
        <dbReference type="ARBA" id="ARBA00022679"/>
    </source>
</evidence>
<comment type="similarity">
    <text evidence="1">Belongs to the glycosyltransferase 28 family.</text>
</comment>
<dbReference type="PANTHER" id="PTHR43025:SF3">
    <property type="entry name" value="MONOGALACTOSYLDIACYLGLYCEROL SYNTHASE 1, CHLOROPLASTIC"/>
    <property type="match status" value="1"/>
</dbReference>
<dbReference type="InterPro" id="IPR009695">
    <property type="entry name" value="Diacylglyc_glucosyltr_N"/>
</dbReference>
<name>A0ABU8DWA3_9ACTN</name>
<protein>
    <recommendedName>
        <fullName evidence="4">Diacylglycerol glucosyltransferase N-terminal domain-containing protein</fullName>
    </recommendedName>
</protein>
<dbReference type="Pfam" id="PF06925">
    <property type="entry name" value="MGDG_synth"/>
    <property type="match status" value="1"/>
</dbReference>
<keyword evidence="3" id="KW-0808">Transferase</keyword>
<feature type="domain" description="Diacylglycerol glucosyltransferase N-terminal" evidence="4">
    <location>
        <begin position="39"/>
        <end position="184"/>
    </location>
</feature>
<reference evidence="5 6" key="1">
    <citation type="submission" date="2024-03" db="EMBL/GenBank/DDBJ databases">
        <title>Draft genome sequence of Klenkia sp. LSe6-5.</title>
        <authorList>
            <person name="Duangmal K."/>
            <person name="Chantavorakit T."/>
        </authorList>
    </citation>
    <scope>NUCLEOTIDE SEQUENCE [LARGE SCALE GENOMIC DNA]</scope>
    <source>
        <strain evidence="5 6">LSe6-5</strain>
    </source>
</reference>
<dbReference type="InterPro" id="IPR050519">
    <property type="entry name" value="Glycosyltransf_28_UgtP"/>
</dbReference>
<accession>A0ABU8DWA3</accession>
<sequence length="393" mass="40929">MASPAARTVLDRPATPTDGVLPGSGARVLVVTGSVGAGHDGAAHELAARLTAAGAQVEVRDLLDALRPTLARALRSGYTGGVGRAPVLVELLYRRLEHRGLLWAIERRICRSAEIAMRGWVDAIDPDVVVTTYPLAAQTLGELRAAGDITVPVLTYLTDPAVHVSWLHPAVDAHLTVTAATAAQGRRDYDLGFTVGGPLVPTRFGQPMDLAELVALRAEVGVRTDRPVALLVAGSLGLGDVAGAALDVAAAGFTPVVLCGRNAALRDRLDRLPGVVALGWRTDVHRLMQAVDVLVHNAGGLTCTEALVAGLPTVTYKPIPGHGRANAAVLHESGLGRWASNPVDLRAALLEQLGRDRTPPAMPDPTDTVLSWVPAARKLARPAARAAALAVAA</sequence>
<proteinExistence type="inferred from homology"/>
<keyword evidence="2" id="KW-0328">Glycosyltransferase</keyword>
<gene>
    <name evidence="5" type="ORF">TEK04_10475</name>
</gene>
<evidence type="ECO:0000259" key="4">
    <source>
        <dbReference type="Pfam" id="PF06925"/>
    </source>
</evidence>
<evidence type="ECO:0000256" key="2">
    <source>
        <dbReference type="ARBA" id="ARBA00022676"/>
    </source>
</evidence>
<dbReference type="RefSeq" id="WP_336404284.1">
    <property type="nucleotide sequence ID" value="NZ_JBAPLU010000009.1"/>
</dbReference>
<dbReference type="EMBL" id="JBAPLU010000009">
    <property type="protein sequence ID" value="MEI4272148.1"/>
    <property type="molecule type" value="Genomic_DNA"/>
</dbReference>
<dbReference type="Gene3D" id="3.40.50.2000">
    <property type="entry name" value="Glycogen Phosphorylase B"/>
    <property type="match status" value="1"/>
</dbReference>
<evidence type="ECO:0000256" key="1">
    <source>
        <dbReference type="ARBA" id="ARBA00006962"/>
    </source>
</evidence>
<dbReference type="PANTHER" id="PTHR43025">
    <property type="entry name" value="MONOGALACTOSYLDIACYLGLYCEROL SYNTHASE"/>
    <property type="match status" value="1"/>
</dbReference>
<dbReference type="Proteomes" id="UP001361570">
    <property type="component" value="Unassembled WGS sequence"/>
</dbReference>
<evidence type="ECO:0000313" key="6">
    <source>
        <dbReference type="Proteomes" id="UP001361570"/>
    </source>
</evidence>
<organism evidence="5 6">
    <name type="scientific">Klenkia sesuvii</name>
    <dbReference type="NCBI Taxonomy" id="3103137"/>
    <lineage>
        <taxon>Bacteria</taxon>
        <taxon>Bacillati</taxon>
        <taxon>Actinomycetota</taxon>
        <taxon>Actinomycetes</taxon>
        <taxon>Geodermatophilales</taxon>
        <taxon>Geodermatophilaceae</taxon>
        <taxon>Klenkia</taxon>
    </lineage>
</organism>
<evidence type="ECO:0000313" key="5">
    <source>
        <dbReference type="EMBL" id="MEI4272148.1"/>
    </source>
</evidence>